<dbReference type="PIRSF" id="PIRSF016719">
    <property type="entry name" value="UCP016719"/>
    <property type="match status" value="1"/>
</dbReference>
<dbReference type="EMBL" id="CP002530">
    <property type="protein sequence ID" value="ADY34660.1"/>
    <property type="molecule type" value="Genomic_DNA"/>
</dbReference>
<dbReference type="Gene3D" id="3.40.50.12170">
    <property type="entry name" value="Uncharacterised protein PF07075, DUF1343"/>
    <property type="match status" value="1"/>
</dbReference>
<accession>F0R4H0</accession>
<keyword evidence="4" id="KW-1185">Reference proteome</keyword>
<dbReference type="Proteomes" id="UP000007486">
    <property type="component" value="Chromosome"/>
</dbReference>
<dbReference type="PANTHER" id="PTHR42915:SF1">
    <property type="entry name" value="PEPTIDOGLYCAN BETA-N-ACETYLMURAMIDASE NAMZ"/>
    <property type="match status" value="1"/>
</dbReference>
<proteinExistence type="predicted"/>
<dbReference type="KEGG" id="bsa:Bacsa_0045"/>
<feature type="domain" description="Peptidoglycan beta-N-acetylmuramidase NamZ C-terminal" evidence="2">
    <location>
        <begin position="249"/>
        <end position="388"/>
    </location>
</feature>
<dbReference type="Gene3D" id="3.90.1150.140">
    <property type="match status" value="1"/>
</dbReference>
<sequence>MHMKHSIKYHLLAAWLILTSLTHGYAQIRTGAEQTEQYFPLIEGKRVALTVNQTSLIGEKHLLDSLYNIGIDITRIFAPEHGLRGEADAGATVKDGKDTRTGIQIASLYGKNKKPAPHQLADTDIVLFDIQDVGARFFTYISTLYYIMQACAENGNELIVLDRPNPCDYVEGPVLEPEYKSFVGMLPIPVLHGCTVGEIARMINGEGWLGNGLQCKLKVIPVSGWKHGQPYSLPVKPSPNLPNDQAIALYASLCPFEGTSVSIGRGTSFPFQVIGSPYTNEYGFRFMPRPLKGSDMNPLHKNTYCYGKDLRDVCPPKGFSLAYVLEFYQLYQTNGKKFFTRPHWFDLLMGTSQVRQGIIKGKSEAELREEWEPALRKYKNIREKYLLYPHQKSYSHSLINSSAM</sequence>
<feature type="domain" description="Peptidoglycan beta-N-acetylmuramidase NamZ N-terminal" evidence="1">
    <location>
        <begin position="47"/>
        <end position="244"/>
    </location>
</feature>
<reference evidence="3 4" key="1">
    <citation type="journal article" date="2011" name="Stand. Genomic Sci.">
        <title>Complete genome sequence of Bacteroides salanitronis type strain (BL78).</title>
        <authorList>
            <person name="Gronow S."/>
            <person name="Held B."/>
            <person name="Lucas S."/>
            <person name="Lapidus A."/>
            <person name="Del Rio T.G."/>
            <person name="Nolan M."/>
            <person name="Tice H."/>
            <person name="Deshpande S."/>
            <person name="Cheng J.F."/>
            <person name="Pitluck S."/>
            <person name="Liolios K."/>
            <person name="Pagani I."/>
            <person name="Ivanova N."/>
            <person name="Mavromatis K."/>
            <person name="Pati A."/>
            <person name="Tapia R."/>
            <person name="Han C."/>
            <person name="Goodwin L."/>
            <person name="Chen A."/>
            <person name="Palaniappan K."/>
            <person name="Land M."/>
            <person name="Hauser L."/>
            <person name="Chang Y.J."/>
            <person name="Jeffries C.D."/>
            <person name="Brambilla E.M."/>
            <person name="Rohde M."/>
            <person name="Goker M."/>
            <person name="Detter J.C."/>
            <person name="Woyke T."/>
            <person name="Bristow J."/>
            <person name="Markowitz V."/>
            <person name="Hugenholtz P."/>
            <person name="Kyrpides N.C."/>
            <person name="Klenk H.P."/>
            <person name="Eisen J.A."/>
        </authorList>
    </citation>
    <scope>NUCLEOTIDE SEQUENCE [LARGE SCALE GENOMIC DNA]</scope>
    <source>
        <strain evidence="3 4">DSM 18170</strain>
    </source>
</reference>
<organism evidence="3 4">
    <name type="scientific">Phocaeicola salanitronis (strain DSM 18170 / JCM 13657 / CCUG 60908 / BL78)</name>
    <name type="common">Bacteroides salanitronis</name>
    <dbReference type="NCBI Taxonomy" id="667015"/>
    <lineage>
        <taxon>Bacteria</taxon>
        <taxon>Pseudomonadati</taxon>
        <taxon>Bacteroidota</taxon>
        <taxon>Bacteroidia</taxon>
        <taxon>Bacteroidales</taxon>
        <taxon>Bacteroidaceae</taxon>
        <taxon>Phocaeicola</taxon>
    </lineage>
</organism>
<evidence type="ECO:0000313" key="3">
    <source>
        <dbReference type="EMBL" id="ADY34660.1"/>
    </source>
</evidence>
<dbReference type="AlphaFoldDB" id="F0R4H0"/>
<name>F0R4H0_PHOSB</name>
<dbReference type="PANTHER" id="PTHR42915">
    <property type="entry name" value="HYPOTHETICAL 460 KDA PROTEIN IN FEUA-SIGW INTERGENIC REGION [PRECURSOR]"/>
    <property type="match status" value="1"/>
</dbReference>
<evidence type="ECO:0000259" key="1">
    <source>
        <dbReference type="Pfam" id="PF07075"/>
    </source>
</evidence>
<dbReference type="HOGENOM" id="CLU_033227_0_0_10"/>
<dbReference type="InterPro" id="IPR008302">
    <property type="entry name" value="NamZ"/>
</dbReference>
<gene>
    <name evidence="3" type="ordered locus">Bacsa_0045</name>
</gene>
<dbReference type="STRING" id="667015.Bacsa_0045"/>
<dbReference type="Pfam" id="PF07075">
    <property type="entry name" value="NamZ_N"/>
    <property type="match status" value="1"/>
</dbReference>
<dbReference type="InterPro" id="IPR048502">
    <property type="entry name" value="NamZ_N"/>
</dbReference>
<dbReference type="GO" id="GO:0033922">
    <property type="term" value="F:peptidoglycan beta-N-acetylmuramidase activity"/>
    <property type="evidence" value="ECO:0007669"/>
    <property type="project" value="InterPro"/>
</dbReference>
<evidence type="ECO:0000259" key="2">
    <source>
        <dbReference type="Pfam" id="PF20732"/>
    </source>
</evidence>
<dbReference type="InterPro" id="IPR048503">
    <property type="entry name" value="NamZ_C"/>
</dbReference>
<protein>
    <submittedName>
        <fullName evidence="3">Uncharacterized conserved protein UCP016719</fullName>
    </submittedName>
</protein>
<dbReference type="Pfam" id="PF20732">
    <property type="entry name" value="NamZ_C"/>
    <property type="match status" value="1"/>
</dbReference>
<evidence type="ECO:0000313" key="4">
    <source>
        <dbReference type="Proteomes" id="UP000007486"/>
    </source>
</evidence>
<dbReference type="eggNOG" id="COG3876">
    <property type="taxonomic scope" value="Bacteria"/>
</dbReference>